<evidence type="ECO:0008006" key="6">
    <source>
        <dbReference type="Google" id="ProtNLM"/>
    </source>
</evidence>
<dbReference type="PANTHER" id="PTHR33710:SF81">
    <property type="entry name" value="ENDONUCLEASE_EXONUCLEASE_PHOSPHATASE DOMAIN-CONTAINING PROTEIN"/>
    <property type="match status" value="1"/>
</dbReference>
<name>A0A803PSL1_CANSA</name>
<dbReference type="Proteomes" id="UP000596661">
    <property type="component" value="Chromosome 5"/>
</dbReference>
<reference evidence="4" key="2">
    <citation type="submission" date="2021-03" db="UniProtKB">
        <authorList>
            <consortium name="EnsemblPlants"/>
        </authorList>
    </citation>
    <scope>IDENTIFICATION</scope>
</reference>
<organism evidence="4 5">
    <name type="scientific">Cannabis sativa</name>
    <name type="common">Hemp</name>
    <name type="synonym">Marijuana</name>
    <dbReference type="NCBI Taxonomy" id="3483"/>
    <lineage>
        <taxon>Eukaryota</taxon>
        <taxon>Viridiplantae</taxon>
        <taxon>Streptophyta</taxon>
        <taxon>Embryophyta</taxon>
        <taxon>Tracheophyta</taxon>
        <taxon>Spermatophyta</taxon>
        <taxon>Magnoliopsida</taxon>
        <taxon>eudicotyledons</taxon>
        <taxon>Gunneridae</taxon>
        <taxon>Pentapetalae</taxon>
        <taxon>rosids</taxon>
        <taxon>fabids</taxon>
        <taxon>Rosales</taxon>
        <taxon>Cannabaceae</taxon>
        <taxon>Cannabis</taxon>
    </lineage>
</organism>
<evidence type="ECO:0000259" key="2">
    <source>
        <dbReference type="Pfam" id="PF03372"/>
    </source>
</evidence>
<dbReference type="Gramene" id="evm.model.05.965">
    <property type="protein sequence ID" value="cds.evm.model.05.965"/>
    <property type="gene ID" value="evm.TU.05.965"/>
</dbReference>
<dbReference type="PANTHER" id="PTHR33710">
    <property type="entry name" value="BNAC02G09200D PROTEIN"/>
    <property type="match status" value="1"/>
</dbReference>
<evidence type="ECO:0000259" key="3">
    <source>
        <dbReference type="Pfam" id="PF14111"/>
    </source>
</evidence>
<dbReference type="InterPro" id="IPR005135">
    <property type="entry name" value="Endo/exonuclease/phosphatase"/>
</dbReference>
<dbReference type="GO" id="GO:0003824">
    <property type="term" value="F:catalytic activity"/>
    <property type="evidence" value="ECO:0007669"/>
    <property type="project" value="InterPro"/>
</dbReference>
<evidence type="ECO:0000313" key="4">
    <source>
        <dbReference type="EnsemblPlants" id="cds.evm.model.05.965"/>
    </source>
</evidence>
<feature type="domain" description="Endonuclease/exonuclease/phosphatase" evidence="2">
    <location>
        <begin position="333"/>
        <end position="518"/>
    </location>
</feature>
<dbReference type="EMBL" id="UZAU01000476">
    <property type="status" value="NOT_ANNOTATED_CDS"/>
    <property type="molecule type" value="Genomic_DNA"/>
</dbReference>
<feature type="region of interest" description="Disordered" evidence="1">
    <location>
        <begin position="1"/>
        <end position="32"/>
    </location>
</feature>
<feature type="compositionally biased region" description="Basic residues" evidence="1">
    <location>
        <begin position="1"/>
        <end position="23"/>
    </location>
</feature>
<reference evidence="4" key="1">
    <citation type="submission" date="2018-11" db="EMBL/GenBank/DDBJ databases">
        <authorList>
            <person name="Grassa J C."/>
        </authorList>
    </citation>
    <scope>NUCLEOTIDE SEQUENCE [LARGE SCALE GENOMIC DNA]</scope>
</reference>
<dbReference type="Pfam" id="PF14111">
    <property type="entry name" value="DUF4283"/>
    <property type="match status" value="1"/>
</dbReference>
<dbReference type="Gene3D" id="3.60.10.10">
    <property type="entry name" value="Endonuclease/exonuclease/phosphatase"/>
    <property type="match status" value="1"/>
</dbReference>
<feature type="domain" description="DUF4283" evidence="3">
    <location>
        <begin position="141"/>
        <end position="219"/>
    </location>
</feature>
<accession>A0A803PSL1</accession>
<dbReference type="InterPro" id="IPR025558">
    <property type="entry name" value="DUF4283"/>
</dbReference>
<evidence type="ECO:0000256" key="1">
    <source>
        <dbReference type="SAM" id="MobiDB-lite"/>
    </source>
</evidence>
<protein>
    <recommendedName>
        <fullName evidence="6">DUF4283 domain-containing protein</fullName>
    </recommendedName>
</protein>
<dbReference type="SUPFAM" id="SSF56219">
    <property type="entry name" value="DNase I-like"/>
    <property type="match status" value="1"/>
</dbReference>
<evidence type="ECO:0000313" key="5">
    <source>
        <dbReference type="Proteomes" id="UP000596661"/>
    </source>
</evidence>
<keyword evidence="5" id="KW-1185">Reference proteome</keyword>
<dbReference type="InterPro" id="IPR036691">
    <property type="entry name" value="Endo/exonu/phosph_ase_sf"/>
</dbReference>
<sequence length="590" mass="67724">MAKLRARNVGKSKGSGKKVKKKGPTSTADVKKTKSLDEILGVEPLELTEEEGDDEPDVFQSLSPKSSLKEILQQKIAEDFSHFLSANRACQDSLGSGKRAAPPILRFGGVIRNLEGAFSGNKTEQKVRISDEDIAEEISYWQSAIVCYVLGANPPLSVLDGFARRIWKGKVDKIGMISYGIFIIRFDSCEFRDEVLSGGYIFFNKRPVIMKAWDPDVNLRKEDVRSVPVWVQLEDLELKYWGERRQGGKKQEWVVKEKKKEKVVEDKGKMVDNDGFRQVANGWRKIGQNIVDDPQTSNAFNVLDEIEGHLQDEGILNDEEWPKESTVCMKQQEVKNFIEKHRIGLVGLLETRVKAPKLGALYMRMFRNWCFTSNIAWAKGGRMIVAWNPGSYHVDIIFCSSQLVHLRVTTIDKRNCFYVSFVYGFNHEEGRNVLWKDLIELKRQEPWIVLGDFNDILEKGERIGKREHYSHSKFKDCVGECQLEDVKQSGSFFTWNNKQQGEERVYSKIDRIMANQRWLETYENAEALFLNEGLFDHTPAILTLFPTILNGRKPFKFFGCGQVILLFNKRWGIHGRLLFRGQACLGWCPK</sequence>
<dbReference type="AlphaFoldDB" id="A0A803PSL1"/>
<proteinExistence type="predicted"/>
<dbReference type="EnsemblPlants" id="evm.model.05.965">
    <property type="protein sequence ID" value="cds.evm.model.05.965"/>
    <property type="gene ID" value="evm.TU.05.965"/>
</dbReference>
<dbReference type="Pfam" id="PF03372">
    <property type="entry name" value="Exo_endo_phos"/>
    <property type="match status" value="1"/>
</dbReference>